<protein>
    <submittedName>
        <fullName evidence="1">DUF431-domain-containing protein</fullName>
    </submittedName>
</protein>
<sequence>MIYIIEHMESGFSDWVVLEYIKIIQEIGSHNLILTSLPVNITSNDIPSSLTKLGLQWTKKEVTQLYYDAPNNQILIDGGNDGNNSKILSLDSLSKNICLLDPASKIDLKPSDSETFQFFVFGGILGDHPPKDRTGELREKYGFSGRRLGKLQMTTDTAVRVTQLIIEKNITFDEISFIDYPEIKFNKYESTEMPFRYVLDDNNKPIFPDGMLDLIKKDTEKSLDSEDLF</sequence>
<accession>A0A1D2V9H3</accession>
<keyword evidence="2" id="KW-1185">Reference proteome</keyword>
<dbReference type="Proteomes" id="UP000095038">
    <property type="component" value="Unassembled WGS sequence"/>
</dbReference>
<gene>
    <name evidence="1" type="ORF">ASCRUDRAFT_39521</name>
</gene>
<proteinExistence type="predicted"/>
<dbReference type="Pfam" id="PF04252">
    <property type="entry name" value="SFM1-like"/>
    <property type="match status" value="2"/>
</dbReference>
<dbReference type="InParanoid" id="A0A1D2V9H3"/>
<dbReference type="GeneID" id="30964577"/>
<dbReference type="EMBL" id="KV454493">
    <property type="protein sequence ID" value="ODV58310.1"/>
    <property type="molecule type" value="Genomic_DNA"/>
</dbReference>
<dbReference type="OrthoDB" id="373498at2759"/>
<dbReference type="InterPro" id="IPR007364">
    <property type="entry name" value="SFM1-like"/>
</dbReference>
<dbReference type="PANTHER" id="PTHR35517:SF1">
    <property type="entry name" value="PROTEIN ARGININE N-METHYLTRANSFERASE SFM1"/>
    <property type="match status" value="1"/>
</dbReference>
<dbReference type="AlphaFoldDB" id="A0A1D2V9H3"/>
<reference evidence="2" key="1">
    <citation type="submission" date="2016-05" db="EMBL/GenBank/DDBJ databases">
        <title>Comparative genomics of biotechnologically important yeasts.</title>
        <authorList>
            <consortium name="DOE Joint Genome Institute"/>
            <person name="Riley R."/>
            <person name="Haridas S."/>
            <person name="Wolfe K.H."/>
            <person name="Lopes M.R."/>
            <person name="Hittinger C.T."/>
            <person name="Goker M."/>
            <person name="Salamov A."/>
            <person name="Wisecaver J."/>
            <person name="Long T.M."/>
            <person name="Aerts A.L."/>
            <person name="Barry K."/>
            <person name="Choi C."/>
            <person name="Clum A."/>
            <person name="Coughlan A.Y."/>
            <person name="Deshpande S."/>
            <person name="Douglass A.P."/>
            <person name="Hanson S.J."/>
            <person name="Klenk H.-P."/>
            <person name="Labutti K."/>
            <person name="Lapidus A."/>
            <person name="Lindquist E."/>
            <person name="Lipzen A."/>
            <person name="Meier-Kolthoff J.P."/>
            <person name="Ohm R.A."/>
            <person name="Otillar R.P."/>
            <person name="Pangilinan J."/>
            <person name="Peng Y."/>
            <person name="Rokas A."/>
            <person name="Rosa C.A."/>
            <person name="Scheuner C."/>
            <person name="Sibirny A.A."/>
            <person name="Slot J.C."/>
            <person name="Stielow J.B."/>
            <person name="Sun H."/>
            <person name="Kurtzman C.P."/>
            <person name="Blackwell M."/>
            <person name="Grigoriev I.V."/>
            <person name="Jeffries T.W."/>
        </authorList>
    </citation>
    <scope>NUCLEOTIDE SEQUENCE [LARGE SCALE GENOMIC DNA]</scope>
    <source>
        <strain evidence="2">DSM 1968</strain>
    </source>
</reference>
<dbReference type="STRING" id="1344418.A0A1D2V9H3"/>
<evidence type="ECO:0000313" key="2">
    <source>
        <dbReference type="Proteomes" id="UP000095038"/>
    </source>
</evidence>
<dbReference type="PANTHER" id="PTHR35517">
    <property type="entry name" value="PROTEIN ARGININE N-METHYLTRANSFERASE SFM1"/>
    <property type="match status" value="1"/>
</dbReference>
<dbReference type="RefSeq" id="XP_020044617.1">
    <property type="nucleotide sequence ID" value="XM_020190941.1"/>
</dbReference>
<dbReference type="FunCoup" id="A0A1D2V9H3">
    <property type="interactions" value="18"/>
</dbReference>
<name>A0A1D2V9H3_9ASCO</name>
<dbReference type="CDD" id="cd18090">
    <property type="entry name" value="Arginine_MT_Sfm1"/>
    <property type="match status" value="1"/>
</dbReference>
<dbReference type="GO" id="GO:0035241">
    <property type="term" value="F:protein-arginine omega-N monomethyltransferase activity"/>
    <property type="evidence" value="ECO:0007669"/>
    <property type="project" value="EnsemblFungi"/>
</dbReference>
<evidence type="ECO:0000313" key="1">
    <source>
        <dbReference type="EMBL" id="ODV58310.1"/>
    </source>
</evidence>
<organism evidence="1 2">
    <name type="scientific">Ascoidea rubescens DSM 1968</name>
    <dbReference type="NCBI Taxonomy" id="1344418"/>
    <lineage>
        <taxon>Eukaryota</taxon>
        <taxon>Fungi</taxon>
        <taxon>Dikarya</taxon>
        <taxon>Ascomycota</taxon>
        <taxon>Saccharomycotina</taxon>
        <taxon>Saccharomycetes</taxon>
        <taxon>Ascoideaceae</taxon>
        <taxon>Ascoidea</taxon>
    </lineage>
</organism>